<sequence>MKTFETPEPVQAALDLAAGDVRIVAERRGDTRVRVNPLDPANDDDATAAGLTEVEYSAGRLKVYTPRLWRHRTGAVEVEVLLPEGSGLEVDLSAGGVHSHGRLGETRIRTTHGEIQLDQTAGLHLKAGSGHVCVAAVEGPAVIKMPSGDLFLGEVTGSLRVRAANGRIVVERAHADIEVTTAHGDIRIDEVIRGLVTLTTGSGTVDVGVSEGSAAVLHLRSTYGTVHDLLEAEPPLPKPTPKPTIEPTPRPTPKLTSEATPEGTPKLTSEATPEGTPKLTSEATPEGTSEATPEPTIEIHASTTHGNVVVRRVAHLRADDRKSSTTTAGAAIGVKDMRPSVRPNPRPVRHPRSRP</sequence>
<organism evidence="3 4">
    <name type="scientific">Nonomuraea endophytica</name>
    <dbReference type="NCBI Taxonomy" id="714136"/>
    <lineage>
        <taxon>Bacteria</taxon>
        <taxon>Bacillati</taxon>
        <taxon>Actinomycetota</taxon>
        <taxon>Actinomycetes</taxon>
        <taxon>Streptosporangiales</taxon>
        <taxon>Streptosporangiaceae</taxon>
        <taxon>Nonomuraea</taxon>
    </lineage>
</organism>
<dbReference type="InterPro" id="IPR025164">
    <property type="entry name" value="Toastrack_DUF4097"/>
</dbReference>
<feature type="region of interest" description="Disordered" evidence="1">
    <location>
        <begin position="318"/>
        <end position="355"/>
    </location>
</feature>
<comment type="caution">
    <text evidence="3">The sequence shown here is derived from an EMBL/GenBank/DDBJ whole genome shotgun (WGS) entry which is preliminary data.</text>
</comment>
<feature type="region of interest" description="Disordered" evidence="1">
    <location>
        <begin position="231"/>
        <end position="293"/>
    </location>
</feature>
<evidence type="ECO:0000256" key="1">
    <source>
        <dbReference type="SAM" id="MobiDB-lite"/>
    </source>
</evidence>
<dbReference type="RefSeq" id="WP_184959293.1">
    <property type="nucleotide sequence ID" value="NZ_JACHIN010000001.1"/>
</dbReference>
<evidence type="ECO:0000313" key="4">
    <source>
        <dbReference type="Proteomes" id="UP000568380"/>
    </source>
</evidence>
<evidence type="ECO:0000259" key="2">
    <source>
        <dbReference type="Pfam" id="PF13349"/>
    </source>
</evidence>
<dbReference type="Pfam" id="PF13349">
    <property type="entry name" value="DUF4097"/>
    <property type="match status" value="1"/>
</dbReference>
<dbReference type="AlphaFoldDB" id="A0A7W8A0G5"/>
<name>A0A7W8A0G5_9ACTN</name>
<feature type="compositionally biased region" description="Pro residues" evidence="1">
    <location>
        <begin position="234"/>
        <end position="252"/>
    </location>
</feature>
<protein>
    <recommendedName>
        <fullName evidence="2">DUF4097 domain-containing protein</fullName>
    </recommendedName>
</protein>
<gene>
    <name evidence="3" type="ORF">HNR40_001604</name>
</gene>
<evidence type="ECO:0000313" key="3">
    <source>
        <dbReference type="EMBL" id="MBB5076158.1"/>
    </source>
</evidence>
<proteinExistence type="predicted"/>
<feature type="domain" description="DUF4097" evidence="2">
    <location>
        <begin position="16"/>
        <end position="227"/>
    </location>
</feature>
<feature type="compositionally biased region" description="Polar residues" evidence="1">
    <location>
        <begin position="278"/>
        <end position="291"/>
    </location>
</feature>
<accession>A0A7W8A0G5</accession>
<dbReference type="Proteomes" id="UP000568380">
    <property type="component" value="Unassembled WGS sequence"/>
</dbReference>
<reference evidence="3 4" key="1">
    <citation type="submission" date="2020-08" db="EMBL/GenBank/DDBJ databases">
        <title>Genomic Encyclopedia of Type Strains, Phase IV (KMG-IV): sequencing the most valuable type-strain genomes for metagenomic binning, comparative biology and taxonomic classification.</title>
        <authorList>
            <person name="Goeker M."/>
        </authorList>
    </citation>
    <scope>NUCLEOTIDE SEQUENCE [LARGE SCALE GENOMIC DNA]</scope>
    <source>
        <strain evidence="3 4">DSM 45385</strain>
    </source>
</reference>
<dbReference type="EMBL" id="JACHIN010000001">
    <property type="protein sequence ID" value="MBB5076158.1"/>
    <property type="molecule type" value="Genomic_DNA"/>
</dbReference>
<keyword evidence="4" id="KW-1185">Reference proteome</keyword>